<dbReference type="CDD" id="cd00713">
    <property type="entry name" value="GltS"/>
    <property type="match status" value="1"/>
</dbReference>
<dbReference type="InterPro" id="IPR036485">
    <property type="entry name" value="Glu_synth_asu_C_sf"/>
</dbReference>
<keyword evidence="14" id="KW-0003">3Fe-4S</keyword>
<dbReference type="CDD" id="cd02808">
    <property type="entry name" value="GltS_FMN"/>
    <property type="match status" value="1"/>
</dbReference>
<dbReference type="InterPro" id="IPR006982">
    <property type="entry name" value="Glu_synth_centr_N"/>
</dbReference>
<dbReference type="GO" id="GO:0019676">
    <property type="term" value="P:ammonia assimilation cycle"/>
    <property type="evidence" value="ECO:0007669"/>
    <property type="project" value="TreeGrafter"/>
</dbReference>
<dbReference type="InterPro" id="IPR017932">
    <property type="entry name" value="GATase_2_dom"/>
</dbReference>
<evidence type="ECO:0000256" key="1">
    <source>
        <dbReference type="ARBA" id="ARBA00001917"/>
    </source>
</evidence>
<dbReference type="Gene3D" id="3.20.20.70">
    <property type="entry name" value="Aldolase class I"/>
    <property type="match status" value="2"/>
</dbReference>
<dbReference type="InterPro" id="IPR017896">
    <property type="entry name" value="4Fe4S_Fe-S-bd"/>
</dbReference>
<reference evidence="17" key="1">
    <citation type="journal article" date="2019" name="Nat. Med.">
        <title>A library of human gut bacterial isolates paired with longitudinal multiomics data enables mechanistic microbiome research.</title>
        <authorList>
            <person name="Poyet M."/>
            <person name="Groussin M."/>
            <person name="Gibbons S.M."/>
            <person name="Avila-Pacheco J."/>
            <person name="Jiang X."/>
            <person name="Kearney S.M."/>
            <person name="Perrotta A.R."/>
            <person name="Berdy B."/>
            <person name="Zhao S."/>
            <person name="Lieberman T.D."/>
            <person name="Swanson P.K."/>
            <person name="Smith M."/>
            <person name="Roesemann S."/>
            <person name="Alexander J.E."/>
            <person name="Rich S.A."/>
            <person name="Livny J."/>
            <person name="Vlamakis H."/>
            <person name="Clish C."/>
            <person name="Bullock K."/>
            <person name="Deik A."/>
            <person name="Scott J."/>
            <person name="Pierce K.A."/>
            <person name="Xavier R.J."/>
            <person name="Alm E.J."/>
        </authorList>
    </citation>
    <scope>NUCLEOTIDE SEQUENCE</scope>
    <source>
        <strain evidence="17">BIOML-A179</strain>
    </source>
</reference>
<dbReference type="PROSITE" id="PS51278">
    <property type="entry name" value="GATASE_TYPE_2"/>
    <property type="match status" value="1"/>
</dbReference>
<keyword evidence="10 17" id="KW-0560">Oxidoreductase</keyword>
<dbReference type="SUPFAM" id="SSF51395">
    <property type="entry name" value="FMN-linked oxidoreductases"/>
    <property type="match status" value="1"/>
</dbReference>
<evidence type="ECO:0000256" key="8">
    <source>
        <dbReference type="ARBA" id="ARBA00022723"/>
    </source>
</evidence>
<dbReference type="Pfam" id="PF04898">
    <property type="entry name" value="Glu_syn_central"/>
    <property type="match status" value="1"/>
</dbReference>
<organism evidence="17">
    <name type="scientific">Turicibacter sanguinis</name>
    <dbReference type="NCBI Taxonomy" id="154288"/>
    <lineage>
        <taxon>Bacteria</taxon>
        <taxon>Bacillati</taxon>
        <taxon>Bacillota</taxon>
        <taxon>Erysipelotrichia</taxon>
        <taxon>Erysipelotrichales</taxon>
        <taxon>Turicibacteraceae</taxon>
        <taxon>Turicibacter</taxon>
    </lineage>
</organism>
<comment type="caution">
    <text evidence="17">The sequence shown here is derived from an EMBL/GenBank/DDBJ whole genome shotgun (WGS) entry which is preliminary data.</text>
</comment>
<dbReference type="InterPro" id="IPR013785">
    <property type="entry name" value="Aldolase_TIM"/>
</dbReference>
<evidence type="ECO:0000256" key="10">
    <source>
        <dbReference type="ARBA" id="ARBA00023002"/>
    </source>
</evidence>
<comment type="catalytic activity">
    <reaction evidence="16">
        <text>2 L-glutamate + NADP(+) = L-glutamine + 2-oxoglutarate + NADPH + H(+)</text>
        <dbReference type="Rhea" id="RHEA:15501"/>
        <dbReference type="ChEBI" id="CHEBI:15378"/>
        <dbReference type="ChEBI" id="CHEBI:16810"/>
        <dbReference type="ChEBI" id="CHEBI:29985"/>
        <dbReference type="ChEBI" id="CHEBI:57783"/>
        <dbReference type="ChEBI" id="CHEBI:58349"/>
        <dbReference type="ChEBI" id="CHEBI:58359"/>
        <dbReference type="EC" id="1.4.1.13"/>
    </reaction>
</comment>
<dbReference type="SUPFAM" id="SSF56235">
    <property type="entry name" value="N-terminal nucleophile aminohydrolases (Ntn hydrolases)"/>
    <property type="match status" value="1"/>
</dbReference>
<gene>
    <name evidence="17" type="primary">gltB</name>
    <name evidence="17" type="ORF">GMA64_11535</name>
</gene>
<comment type="similarity">
    <text evidence="3">Belongs to the glutamate synthase family.</text>
</comment>
<dbReference type="Pfam" id="PF00310">
    <property type="entry name" value="GATase_2"/>
    <property type="match status" value="1"/>
</dbReference>
<evidence type="ECO:0000256" key="15">
    <source>
        <dbReference type="ARBA" id="ARBA00029440"/>
    </source>
</evidence>
<keyword evidence="8" id="KW-0479">Metal-binding</keyword>
<dbReference type="Gene3D" id="3.60.20.10">
    <property type="entry name" value="Glutamine Phosphoribosylpyrophosphate, subunit 1, domain 1"/>
    <property type="match status" value="1"/>
</dbReference>
<evidence type="ECO:0000256" key="13">
    <source>
        <dbReference type="ARBA" id="ARBA00023164"/>
    </source>
</evidence>
<dbReference type="PANTHER" id="PTHR11938">
    <property type="entry name" value="FAD NADPH DEHYDROGENASE/OXIDOREDUCTASE"/>
    <property type="match status" value="1"/>
</dbReference>
<keyword evidence="6" id="KW-0285">Flavoprotein</keyword>
<keyword evidence="12" id="KW-0411">Iron-sulfur</keyword>
<evidence type="ECO:0000313" key="17">
    <source>
        <dbReference type="EMBL" id="MTL95163.1"/>
    </source>
</evidence>
<dbReference type="GO" id="GO:0046872">
    <property type="term" value="F:metal ion binding"/>
    <property type="evidence" value="ECO:0007669"/>
    <property type="project" value="UniProtKB-KW"/>
</dbReference>
<keyword evidence="9" id="KW-0315">Glutamine amidotransferase</keyword>
<dbReference type="EC" id="1.4.1.13" evidence="4"/>
<evidence type="ECO:0000256" key="2">
    <source>
        <dbReference type="ARBA" id="ARBA00001927"/>
    </source>
</evidence>
<keyword evidence="7" id="KW-0288">FMN</keyword>
<proteinExistence type="inferred from homology"/>
<evidence type="ECO:0000256" key="9">
    <source>
        <dbReference type="ARBA" id="ARBA00022962"/>
    </source>
</evidence>
<dbReference type="Gene3D" id="2.160.20.60">
    <property type="entry name" value="Glutamate synthase, alpha subunit, C-terminal domain"/>
    <property type="match status" value="1"/>
</dbReference>
<evidence type="ECO:0000256" key="16">
    <source>
        <dbReference type="ARBA" id="ARBA00048151"/>
    </source>
</evidence>
<evidence type="ECO:0000256" key="3">
    <source>
        <dbReference type="ARBA" id="ARBA00009716"/>
    </source>
</evidence>
<accession>A0A6G2CQI2</accession>
<dbReference type="InterPro" id="IPR002489">
    <property type="entry name" value="Glu_synth_asu_C"/>
</dbReference>
<comment type="cofactor">
    <cofactor evidence="1">
        <name>FMN</name>
        <dbReference type="ChEBI" id="CHEBI:58210"/>
    </cofactor>
</comment>
<evidence type="ECO:0000256" key="5">
    <source>
        <dbReference type="ARBA" id="ARBA00022605"/>
    </source>
</evidence>
<dbReference type="PANTHER" id="PTHR11938:SF133">
    <property type="entry name" value="GLUTAMATE SYNTHASE (NADH)"/>
    <property type="match status" value="1"/>
</dbReference>
<name>A0A6G2CQI2_9FIRM</name>
<dbReference type="GO" id="GO:0006537">
    <property type="term" value="P:glutamate biosynthetic process"/>
    <property type="evidence" value="ECO:0007669"/>
    <property type="project" value="UniProtKB-KW"/>
</dbReference>
<protein>
    <recommendedName>
        <fullName evidence="4">glutamate synthase (NADPH)</fullName>
        <ecNumber evidence="4">1.4.1.13</ecNumber>
    </recommendedName>
</protein>
<dbReference type="SUPFAM" id="SSF69336">
    <property type="entry name" value="Alpha subunit of glutamate synthase, C-terminal domain"/>
    <property type="match status" value="1"/>
</dbReference>
<evidence type="ECO:0000256" key="7">
    <source>
        <dbReference type="ARBA" id="ARBA00022643"/>
    </source>
</evidence>
<evidence type="ECO:0000256" key="12">
    <source>
        <dbReference type="ARBA" id="ARBA00023014"/>
    </source>
</evidence>
<evidence type="ECO:0000256" key="6">
    <source>
        <dbReference type="ARBA" id="ARBA00022630"/>
    </source>
</evidence>
<dbReference type="InterPro" id="IPR029055">
    <property type="entry name" value="Ntn_hydrolases_N"/>
</dbReference>
<keyword evidence="5" id="KW-0028">Amino-acid biosynthesis</keyword>
<dbReference type="InterPro" id="IPR002932">
    <property type="entry name" value="Glu_synthdom"/>
</dbReference>
<dbReference type="PROSITE" id="PS51379">
    <property type="entry name" value="4FE4S_FER_2"/>
    <property type="match status" value="1"/>
</dbReference>
<dbReference type="EMBL" id="WMQV01000033">
    <property type="protein sequence ID" value="MTL95163.1"/>
    <property type="molecule type" value="Genomic_DNA"/>
</dbReference>
<comment type="pathway">
    <text evidence="15">Amino-acid biosynthesis.</text>
</comment>
<dbReference type="NCBIfam" id="NF008730">
    <property type="entry name" value="PRK11750.1"/>
    <property type="match status" value="1"/>
</dbReference>
<dbReference type="GO" id="GO:0004355">
    <property type="term" value="F:glutamate synthase (NADPH) activity"/>
    <property type="evidence" value="ECO:0007669"/>
    <property type="project" value="UniProtKB-EC"/>
</dbReference>
<sequence length="1378" mass="153858">MMFDHSNCGIGAIANLDGTYSHEIIQQGMTLLKALSHRGGKAKDGTGDGCGILMQIPHHYYEKKYDIKGSFSLMMTFLPKDLVERKKALDIIHDAMKSNHVEVMKEIVVPVDSTLLKPKARATEPFIMQFILDCEDQVTLYKVRRRIEQQWKFANLADRTCYISSCSAKTVVYKGLLTPEELPNYYLDLQDEAFHSNFCIVHQRFSTNTNPSWNLAQPFRYLAHNGEINTVSGNIEWSNSRVGLATHKDVYPICNERHSDSANLDRTLESWIYEGFDLENIVTRLLPKAYEKDASVSEELKAYYEYSNLKQEPWDGPAGVIICDGHKLIATLDRNGLRPFRYVQTDKQVVLASEIGVLNTPLENIKMASRIQASELLCIDLDNQIITKDEEVKAMLAAQHPYHEWLTKKIIKPAAKYDFNAEVADYTQKFAYTKAEYMQELKSLVETGKEAIGSFPYTAQLNILKSSPQLFFDYFKQNFAQVTNPPLDSIREKRVFSLKTSLTPVVSLKDEPLTYPVYQLESPILMQNQYETLLKETTFKHIHLSLKIDTTLRDAVAKFRQSVIEATNEGVHIIILDDECEGKVIPSLMATSIAHEVLVKMGKRLEVRLILKCGDARLPIHFAMLLAYGGDFIYPYFCYHVITKNVEDKETVLKNYLNGCKAALLKQMAKMGISTISSYRGSKVFEVVGLNDEVTSLFTSKSSLFGGKSYEDIEAGLLGEGLDLAKVNEYQNMDSIFMNHAYSKKFIKDIKAVVSANDYDGFKRLTEEERNRQINLRDCLSLDRTQSIAIEDVQPVEEIIRHFVASAMSYGALSIEAHETIARAFNELGASSNSGEGGELVERFGTMTASKVKQVASGRFGVTYDYLRSAEEIQIKMAQGAKPGEGGHLPKSKVDENIARVRYAKQGVDLISPPPHHDIYSIEDLAQLIHDLQTTNPSALISVKLASLANVGTIANGVVKAGAAKVVISGFNGGTGASPKSSLKYTGLPWEYGLYQAHKSLLENDVRHETFIQVDGQIKSGYDVVMGAILGADEFGIGTMCLVMVDCIGCKQCHTGKCPAGITTQDETLRARLKQDPTLLKTYLTYVARQTREIMSYLGVKSLEELRGRTDLLVVPNHLKLDWLQPLPVTQDMNVRKQQIPVPKLVANEVNTIDSSLRTLGVQLVSDQMRTFETYGYAGQSFGAFMNESVELIHTGYANDYVGKGLSGGRITVKVNETIRQLEEENPEYINHHLIAGNTILYGATSGTCYLEGRVGERFAVRNSGATAINHGMGVHACEYMTGGVVISLGDVDANIGAGMTGGLLFIYKPSDLNLKLNTAYVNVFEMKEEHRQILSAVLQDYVIKTNNTLASKILVNFEEEALNFTLITSSDYYELEL</sequence>
<evidence type="ECO:0000256" key="11">
    <source>
        <dbReference type="ARBA" id="ARBA00023004"/>
    </source>
</evidence>
<comment type="cofactor">
    <cofactor evidence="2">
        <name>[3Fe-4S] cluster</name>
        <dbReference type="ChEBI" id="CHEBI:21137"/>
    </cofactor>
</comment>
<dbReference type="GO" id="GO:0051538">
    <property type="term" value="F:3 iron, 4 sulfur cluster binding"/>
    <property type="evidence" value="ECO:0007669"/>
    <property type="project" value="UniProtKB-KW"/>
</dbReference>
<dbReference type="Pfam" id="PF01645">
    <property type="entry name" value="Glu_synthase"/>
    <property type="match status" value="1"/>
</dbReference>
<keyword evidence="11" id="KW-0408">Iron</keyword>
<dbReference type="InterPro" id="IPR050711">
    <property type="entry name" value="ET-N_metabolism_enzyme"/>
</dbReference>
<keyword evidence="13" id="KW-0314">Glutamate biosynthesis</keyword>
<evidence type="ECO:0000256" key="4">
    <source>
        <dbReference type="ARBA" id="ARBA00012079"/>
    </source>
</evidence>
<evidence type="ECO:0000256" key="14">
    <source>
        <dbReference type="ARBA" id="ARBA00023291"/>
    </source>
</evidence>
<dbReference type="Pfam" id="PF01493">
    <property type="entry name" value="GXGXG"/>
    <property type="match status" value="1"/>
</dbReference>